<evidence type="ECO:0000313" key="2">
    <source>
        <dbReference type="EMBL" id="SVE24257.1"/>
    </source>
</evidence>
<protein>
    <recommendedName>
        <fullName evidence="1">Release factor glutamine methyltransferase N-terminal domain-containing protein</fullName>
    </recommendedName>
</protein>
<evidence type="ECO:0000259" key="1">
    <source>
        <dbReference type="Pfam" id="PF17827"/>
    </source>
</evidence>
<name>A0A383BVR4_9ZZZZ</name>
<dbReference type="SUPFAM" id="SSF53335">
    <property type="entry name" value="S-adenosyl-L-methionine-dependent methyltransferases"/>
    <property type="match status" value="1"/>
</dbReference>
<accession>A0A383BVR4</accession>
<organism evidence="2">
    <name type="scientific">marine metagenome</name>
    <dbReference type="NCBI Taxonomy" id="408172"/>
    <lineage>
        <taxon>unclassified sequences</taxon>
        <taxon>metagenomes</taxon>
        <taxon>ecological metagenomes</taxon>
    </lineage>
</organism>
<dbReference type="Gene3D" id="1.10.8.10">
    <property type="entry name" value="DNA helicase RuvA subunit, C-terminal domain"/>
    <property type="match status" value="1"/>
</dbReference>
<feature type="non-terminal residue" evidence="2">
    <location>
        <position position="84"/>
    </location>
</feature>
<dbReference type="InterPro" id="IPR029063">
    <property type="entry name" value="SAM-dependent_MTases_sf"/>
</dbReference>
<gene>
    <name evidence="2" type="ORF">METZ01_LOCUS477111</name>
</gene>
<dbReference type="AlphaFoldDB" id="A0A383BVR4"/>
<dbReference type="InterPro" id="IPR040758">
    <property type="entry name" value="PrmC_N"/>
</dbReference>
<reference evidence="2" key="1">
    <citation type="submission" date="2018-05" db="EMBL/GenBank/DDBJ databases">
        <authorList>
            <person name="Lanie J.A."/>
            <person name="Ng W.-L."/>
            <person name="Kazmierczak K.M."/>
            <person name="Andrzejewski T.M."/>
            <person name="Davidsen T.M."/>
            <person name="Wayne K.J."/>
            <person name="Tettelin H."/>
            <person name="Glass J.I."/>
            <person name="Rusch D."/>
            <person name="Podicherti R."/>
            <person name="Tsui H.-C.T."/>
            <person name="Winkler M.E."/>
        </authorList>
    </citation>
    <scope>NUCLEOTIDE SEQUENCE</scope>
</reference>
<sequence length="84" mass="9351">MVDVSAEVATALTSSGICEASLEAEVLVRYVLDMDRVDYFSSLTETFKQSEECRLNSLVCRRMSGEPLAYVLGCREFYGLNLVV</sequence>
<proteinExistence type="predicted"/>
<dbReference type="Pfam" id="PF17827">
    <property type="entry name" value="PrmC_N"/>
    <property type="match status" value="1"/>
</dbReference>
<feature type="domain" description="Release factor glutamine methyltransferase N-terminal" evidence="1">
    <location>
        <begin position="7"/>
        <end position="73"/>
    </location>
</feature>
<dbReference type="EMBL" id="UINC01203823">
    <property type="protein sequence ID" value="SVE24257.1"/>
    <property type="molecule type" value="Genomic_DNA"/>
</dbReference>